<proteinExistence type="inferred from homology"/>
<evidence type="ECO:0000313" key="8">
    <source>
        <dbReference type="EMBL" id="VIP05354.1"/>
    </source>
</evidence>
<dbReference type="PANTHER" id="PTHR10755:SF0">
    <property type="entry name" value="OXYGEN-DEPENDENT COPROPORPHYRINOGEN-III OXIDASE, MITOCHONDRIAL"/>
    <property type="match status" value="1"/>
</dbReference>
<evidence type="ECO:0000256" key="4">
    <source>
        <dbReference type="ARBA" id="ARBA00012869"/>
    </source>
</evidence>
<evidence type="ECO:0000313" key="9">
    <source>
        <dbReference type="Proteomes" id="UP000464378"/>
    </source>
</evidence>
<keyword evidence="7" id="KW-0627">Porphyrin biosynthesis</keyword>
<keyword evidence="6" id="KW-0350">Heme biosynthesis</keyword>
<dbReference type="Gene3D" id="3.40.1500.10">
    <property type="entry name" value="Coproporphyrinogen III oxidase, aerobic"/>
    <property type="match status" value="1"/>
</dbReference>
<dbReference type="SUPFAM" id="SSF102886">
    <property type="entry name" value="Coproporphyrinogen III oxidase"/>
    <property type="match status" value="1"/>
</dbReference>
<dbReference type="InterPro" id="IPR001260">
    <property type="entry name" value="Coprogen_oxidase_aer"/>
</dbReference>
<dbReference type="PRINTS" id="PR00073">
    <property type="entry name" value="COPRGNOXDASE"/>
</dbReference>
<comment type="similarity">
    <text evidence="2">Belongs to the aerobic coproporphyrinogen-III oxidase family.</text>
</comment>
<dbReference type="InParanoid" id="A0A6C2YV82"/>
<dbReference type="Pfam" id="PF01218">
    <property type="entry name" value="Coprogen_oxidas"/>
    <property type="match status" value="1"/>
</dbReference>
<dbReference type="Proteomes" id="UP000464378">
    <property type="component" value="Chromosome"/>
</dbReference>
<evidence type="ECO:0000256" key="7">
    <source>
        <dbReference type="ARBA" id="ARBA00023244"/>
    </source>
</evidence>
<dbReference type="NCBIfam" id="NF003727">
    <property type="entry name" value="PRK05330.1"/>
    <property type="match status" value="1"/>
</dbReference>
<protein>
    <recommendedName>
        <fullName evidence="4">coproporphyrinogen oxidase</fullName>
        <ecNumber evidence="4">1.3.3.3</ecNumber>
    </recommendedName>
</protein>
<accession>A0A6C2YV82</accession>
<dbReference type="KEGG" id="tim:GMBLW1_38390"/>
<dbReference type="EMBL" id="LR593887">
    <property type="protein sequence ID" value="VTS08064.1"/>
    <property type="molecule type" value="Genomic_DNA"/>
</dbReference>
<dbReference type="FunCoup" id="A0A6C2YV82">
    <property type="interactions" value="439"/>
</dbReference>
<dbReference type="GO" id="GO:0006782">
    <property type="term" value="P:protoporphyrinogen IX biosynthetic process"/>
    <property type="evidence" value="ECO:0007669"/>
    <property type="project" value="TreeGrafter"/>
</dbReference>
<name>A0A6C2YV82_9BACT</name>
<dbReference type="GO" id="GO:0004109">
    <property type="term" value="F:coproporphyrinogen oxidase activity"/>
    <property type="evidence" value="ECO:0007669"/>
    <property type="project" value="UniProtKB-EC"/>
</dbReference>
<dbReference type="AlphaFoldDB" id="A0A6C2YV82"/>
<dbReference type="PANTHER" id="PTHR10755">
    <property type="entry name" value="COPROPORPHYRINOGEN III OXIDASE, MITOCHONDRIAL"/>
    <property type="match status" value="1"/>
</dbReference>
<reference evidence="8" key="1">
    <citation type="submission" date="2019-04" db="EMBL/GenBank/DDBJ databases">
        <authorList>
            <consortium name="Science for Life Laboratories"/>
        </authorList>
    </citation>
    <scope>NUCLEOTIDE SEQUENCE</scope>
    <source>
        <strain evidence="8">MBLW1</strain>
    </source>
</reference>
<sequence>MTTHSMHPEAVTYFRDLQDRICAAIEQVDGGGKFQEDSWERPGGGGGRSRVMTEGKVFEKAGVGFSEVYGEMSADFAKQLPGDGTNFTATGVSLVFHPRSPLVPTVHANFRFLTKGERWWFGGGGDLTPYYPFLEDVVHFHRTWKAVCDKHAPLADYAKMKHDCDEYFFLHHRGEARGVGGIFFDYLSGDAERTFAFVKDAGSAFVESYVPIAERRKGLEYTPQQRQFQEYRRGRYVEFNLVYDRGTIFGLKTAGRIESILMSLPPHVQWIYDYRPEAGTPEAKLTEYWLKPRDWANEPLPQST</sequence>
<gene>
    <name evidence="8" type="ORF">GMBLW1_38390</name>
</gene>
<evidence type="ECO:0000256" key="6">
    <source>
        <dbReference type="ARBA" id="ARBA00023133"/>
    </source>
</evidence>
<evidence type="ECO:0000256" key="5">
    <source>
        <dbReference type="ARBA" id="ARBA00023002"/>
    </source>
</evidence>
<organism evidence="8">
    <name type="scientific">Tuwongella immobilis</name>
    <dbReference type="NCBI Taxonomy" id="692036"/>
    <lineage>
        <taxon>Bacteria</taxon>
        <taxon>Pseudomonadati</taxon>
        <taxon>Planctomycetota</taxon>
        <taxon>Planctomycetia</taxon>
        <taxon>Gemmatales</taxon>
        <taxon>Gemmataceae</taxon>
        <taxon>Tuwongella</taxon>
    </lineage>
</organism>
<evidence type="ECO:0000256" key="1">
    <source>
        <dbReference type="ARBA" id="ARBA00005168"/>
    </source>
</evidence>
<dbReference type="InterPro" id="IPR036406">
    <property type="entry name" value="Coprogen_oxidase_aer_sf"/>
</dbReference>
<keyword evidence="5" id="KW-0560">Oxidoreductase</keyword>
<evidence type="ECO:0000256" key="2">
    <source>
        <dbReference type="ARBA" id="ARBA00010644"/>
    </source>
</evidence>
<dbReference type="PIRSF" id="PIRSF000166">
    <property type="entry name" value="Coproporphyri_ox"/>
    <property type="match status" value="1"/>
</dbReference>
<keyword evidence="9" id="KW-1185">Reference proteome</keyword>
<comment type="subunit">
    <text evidence="3">Homodimer.</text>
</comment>
<dbReference type="EMBL" id="LR586016">
    <property type="protein sequence ID" value="VIP05354.1"/>
    <property type="molecule type" value="Genomic_DNA"/>
</dbReference>
<comment type="pathway">
    <text evidence="1">Porphyrin-containing compound metabolism; protoporphyrin-IX biosynthesis; protoporphyrinogen-IX from coproporphyrinogen-III (O2 route): step 1/1.</text>
</comment>
<evidence type="ECO:0000256" key="3">
    <source>
        <dbReference type="ARBA" id="ARBA00011738"/>
    </source>
</evidence>
<dbReference type="EC" id="1.3.3.3" evidence="4"/>
<dbReference type="RefSeq" id="WP_232056363.1">
    <property type="nucleotide sequence ID" value="NZ_LR593887.1"/>
</dbReference>
<dbReference type="GO" id="GO:0005737">
    <property type="term" value="C:cytoplasm"/>
    <property type="evidence" value="ECO:0007669"/>
    <property type="project" value="TreeGrafter"/>
</dbReference>